<evidence type="ECO:0000313" key="2">
    <source>
        <dbReference type="EMBL" id="SEA97089.1"/>
    </source>
</evidence>
<organism evidence="2 3">
    <name type="scientific">Thalassobacillus cyri</name>
    <dbReference type="NCBI Taxonomy" id="571932"/>
    <lineage>
        <taxon>Bacteria</taxon>
        <taxon>Bacillati</taxon>
        <taxon>Bacillota</taxon>
        <taxon>Bacilli</taxon>
        <taxon>Bacillales</taxon>
        <taxon>Bacillaceae</taxon>
        <taxon>Thalassobacillus</taxon>
    </lineage>
</organism>
<dbReference type="PROSITE" id="PS51782">
    <property type="entry name" value="LYSM"/>
    <property type="match status" value="1"/>
</dbReference>
<dbReference type="AlphaFoldDB" id="A0A1H4FIB8"/>
<sequence>MKKLGLFILMILLLVSLYKDLTIGTTINRSESDHKVNTIENPPPPQGDILEPPLRYNQKVPVKVKAGDTVLSIMEQLHNGEYYHSMNTMIEDFQQLNPGIDPSSLTIEKVYYFPLYEKDQLE</sequence>
<protein>
    <recommendedName>
        <fullName evidence="1">LysM domain-containing protein</fullName>
    </recommendedName>
</protein>
<feature type="domain" description="LysM" evidence="1">
    <location>
        <begin position="60"/>
        <end position="113"/>
    </location>
</feature>
<evidence type="ECO:0000259" key="1">
    <source>
        <dbReference type="PROSITE" id="PS51782"/>
    </source>
</evidence>
<gene>
    <name evidence="2" type="ORF">SAMN05421743_111135</name>
</gene>
<dbReference type="RefSeq" id="WP_093045576.1">
    <property type="nucleotide sequence ID" value="NZ_FNQR01000011.1"/>
</dbReference>
<dbReference type="EMBL" id="FNQR01000011">
    <property type="protein sequence ID" value="SEA97089.1"/>
    <property type="molecule type" value="Genomic_DNA"/>
</dbReference>
<dbReference type="Proteomes" id="UP000198584">
    <property type="component" value="Unassembled WGS sequence"/>
</dbReference>
<name>A0A1H4FIB8_9BACI</name>
<proteinExistence type="predicted"/>
<reference evidence="3" key="1">
    <citation type="submission" date="2016-10" db="EMBL/GenBank/DDBJ databases">
        <authorList>
            <person name="Varghese N."/>
            <person name="Submissions S."/>
        </authorList>
    </citation>
    <scope>NUCLEOTIDE SEQUENCE [LARGE SCALE GENOMIC DNA]</scope>
    <source>
        <strain evidence="3">CCM7597</strain>
    </source>
</reference>
<dbReference type="STRING" id="571932.SAMN05421743_111135"/>
<keyword evidence="3" id="KW-1185">Reference proteome</keyword>
<dbReference type="InterPro" id="IPR018392">
    <property type="entry name" value="LysM"/>
</dbReference>
<dbReference type="InterPro" id="IPR036779">
    <property type="entry name" value="LysM_dom_sf"/>
</dbReference>
<dbReference type="Gene3D" id="3.10.350.10">
    <property type="entry name" value="LysM domain"/>
    <property type="match status" value="1"/>
</dbReference>
<evidence type="ECO:0000313" key="3">
    <source>
        <dbReference type="Proteomes" id="UP000198584"/>
    </source>
</evidence>
<accession>A0A1H4FIB8</accession>
<dbReference type="OrthoDB" id="2691912at2"/>